<dbReference type="OrthoDB" id="552876at2759"/>
<evidence type="ECO:0000313" key="3">
    <source>
        <dbReference type="Proteomes" id="UP001055712"/>
    </source>
</evidence>
<reference evidence="2" key="1">
    <citation type="journal article" date="2019" name="Plant J.">
        <title>Chlorella vulgaris genome assembly and annotation reveals the molecular basis for metabolic acclimation to high light conditions.</title>
        <authorList>
            <person name="Cecchin M."/>
            <person name="Marcolungo L."/>
            <person name="Rossato M."/>
            <person name="Girolomoni L."/>
            <person name="Cosentino E."/>
            <person name="Cuine S."/>
            <person name="Li-Beisson Y."/>
            <person name="Delledonne M."/>
            <person name="Ballottari M."/>
        </authorList>
    </citation>
    <scope>NUCLEOTIDE SEQUENCE</scope>
    <source>
        <strain evidence="2">211/11P</strain>
    </source>
</reference>
<dbReference type="Proteomes" id="UP001055712">
    <property type="component" value="Unassembled WGS sequence"/>
</dbReference>
<reference evidence="2" key="2">
    <citation type="submission" date="2020-11" db="EMBL/GenBank/DDBJ databases">
        <authorList>
            <person name="Cecchin M."/>
            <person name="Marcolungo L."/>
            <person name="Rossato M."/>
            <person name="Girolomoni L."/>
            <person name="Cosentino E."/>
            <person name="Cuine S."/>
            <person name="Li-Beisson Y."/>
            <person name="Delledonne M."/>
            <person name="Ballottari M."/>
        </authorList>
    </citation>
    <scope>NUCLEOTIDE SEQUENCE</scope>
    <source>
        <strain evidence="2">211/11P</strain>
        <tissue evidence="2">Whole cell</tissue>
    </source>
</reference>
<evidence type="ECO:0000259" key="1">
    <source>
        <dbReference type="PROSITE" id="PS50076"/>
    </source>
</evidence>
<dbReference type="GO" id="GO:0005737">
    <property type="term" value="C:cytoplasm"/>
    <property type="evidence" value="ECO:0007669"/>
    <property type="project" value="TreeGrafter"/>
</dbReference>
<evidence type="ECO:0000313" key="2">
    <source>
        <dbReference type="EMBL" id="KAI3424153.1"/>
    </source>
</evidence>
<keyword evidence="3" id="KW-1185">Reference proteome</keyword>
<organism evidence="2 3">
    <name type="scientific">Chlorella vulgaris</name>
    <name type="common">Green alga</name>
    <dbReference type="NCBI Taxonomy" id="3077"/>
    <lineage>
        <taxon>Eukaryota</taxon>
        <taxon>Viridiplantae</taxon>
        <taxon>Chlorophyta</taxon>
        <taxon>core chlorophytes</taxon>
        <taxon>Trebouxiophyceae</taxon>
        <taxon>Chlorellales</taxon>
        <taxon>Chlorellaceae</taxon>
        <taxon>Chlorella clade</taxon>
        <taxon>Chlorella</taxon>
    </lineage>
</organism>
<dbReference type="Gene3D" id="1.10.287.110">
    <property type="entry name" value="DnaJ domain"/>
    <property type="match status" value="1"/>
</dbReference>
<dbReference type="SMART" id="SM00271">
    <property type="entry name" value="DnaJ"/>
    <property type="match status" value="1"/>
</dbReference>
<proteinExistence type="predicted"/>
<dbReference type="EMBL" id="SIDB01000013">
    <property type="protein sequence ID" value="KAI3424153.1"/>
    <property type="molecule type" value="Genomic_DNA"/>
</dbReference>
<dbReference type="GO" id="GO:0005634">
    <property type="term" value="C:nucleus"/>
    <property type="evidence" value="ECO:0007669"/>
    <property type="project" value="TreeGrafter"/>
</dbReference>
<dbReference type="PROSITE" id="PS50076">
    <property type="entry name" value="DNAJ_2"/>
    <property type="match status" value="1"/>
</dbReference>
<dbReference type="InterPro" id="IPR036869">
    <property type="entry name" value="J_dom_sf"/>
</dbReference>
<dbReference type="GO" id="GO:0044183">
    <property type="term" value="F:protein folding chaperone"/>
    <property type="evidence" value="ECO:0007669"/>
    <property type="project" value="TreeGrafter"/>
</dbReference>
<feature type="domain" description="J" evidence="1">
    <location>
        <begin position="2"/>
        <end position="77"/>
    </location>
</feature>
<dbReference type="GO" id="GO:0051087">
    <property type="term" value="F:protein-folding chaperone binding"/>
    <property type="evidence" value="ECO:0007669"/>
    <property type="project" value="TreeGrafter"/>
</dbReference>
<dbReference type="GO" id="GO:0051082">
    <property type="term" value="F:unfolded protein binding"/>
    <property type="evidence" value="ECO:0007669"/>
    <property type="project" value="TreeGrafter"/>
</dbReference>
<name>A0A9D4TFB8_CHLVU</name>
<sequence length="180" mass="19525">MELREALGLLRLPAGNAEQALTPETLRRQYLKLALRTHPDKNPGDEGAAERFQRLGAAYALVLQTVHAEASLLDEQQRASSLLDLLMRALQGEQVEEQLRALGEYRPPAAFGIDPAVLFDSRVPPLNANNHRAACSDSGSGSEEPGVQQAFSRAFQDDGLTEEGDPVGGFEIPAGTEIFF</sequence>
<dbReference type="AlphaFoldDB" id="A0A9D4TFB8"/>
<accession>A0A9D4TFB8</accession>
<dbReference type="SUPFAM" id="SSF46565">
    <property type="entry name" value="Chaperone J-domain"/>
    <property type="match status" value="1"/>
</dbReference>
<dbReference type="PANTHER" id="PTHR43948:SF10">
    <property type="entry name" value="MRJ, ISOFORM E"/>
    <property type="match status" value="1"/>
</dbReference>
<gene>
    <name evidence="2" type="ORF">D9Q98_009513</name>
</gene>
<dbReference type="CDD" id="cd06257">
    <property type="entry name" value="DnaJ"/>
    <property type="match status" value="1"/>
</dbReference>
<comment type="caution">
    <text evidence="2">The sequence shown here is derived from an EMBL/GenBank/DDBJ whole genome shotgun (WGS) entry which is preliminary data.</text>
</comment>
<protein>
    <recommendedName>
        <fullName evidence="1">J domain-containing protein</fullName>
    </recommendedName>
</protein>
<dbReference type="Pfam" id="PF00226">
    <property type="entry name" value="DnaJ"/>
    <property type="match status" value="1"/>
</dbReference>
<dbReference type="PANTHER" id="PTHR43948">
    <property type="entry name" value="DNAJ HOMOLOG SUBFAMILY B"/>
    <property type="match status" value="1"/>
</dbReference>
<dbReference type="InterPro" id="IPR001623">
    <property type="entry name" value="DnaJ_domain"/>
</dbReference>